<evidence type="ECO:0000313" key="3">
    <source>
        <dbReference type="Proteomes" id="UP001163878"/>
    </source>
</evidence>
<dbReference type="Proteomes" id="UP001163878">
    <property type="component" value="Chromosome"/>
</dbReference>
<evidence type="ECO:0000256" key="1">
    <source>
        <dbReference type="SAM" id="MobiDB-lite"/>
    </source>
</evidence>
<proteinExistence type="predicted"/>
<dbReference type="EMBL" id="CP107567">
    <property type="protein sequence ID" value="UYQ60702.1"/>
    <property type="molecule type" value="Genomic_DNA"/>
</dbReference>
<gene>
    <name evidence="2" type="ORF">OGH68_03975</name>
</gene>
<evidence type="ECO:0000313" key="2">
    <source>
        <dbReference type="EMBL" id="UYQ60702.1"/>
    </source>
</evidence>
<reference evidence="2" key="1">
    <citation type="submission" date="2022-10" db="EMBL/GenBank/DDBJ databases">
        <title>Cytochrome P450 Catalyzes Benzene Ring Formation in the Biosynthesis of Trialkyl-Substituted Aromatic Polyketides.</title>
        <authorList>
            <person name="Zhao E."/>
            <person name="Ge H."/>
        </authorList>
    </citation>
    <scope>NUCLEOTIDE SEQUENCE</scope>
    <source>
        <strain evidence="2">NA0869</strain>
    </source>
</reference>
<name>A0ABY6I148_STRPE</name>
<feature type="compositionally biased region" description="Basic and acidic residues" evidence="1">
    <location>
        <begin position="30"/>
        <end position="48"/>
    </location>
</feature>
<sequence length="48" mass="5077">MSRNVPSASRIAAARTGPVGRMRAIGGRLGPDRVVEDDRQGNQRDTAG</sequence>
<organism evidence="2 3">
    <name type="scientific">Streptomyces peucetius</name>
    <dbReference type="NCBI Taxonomy" id="1950"/>
    <lineage>
        <taxon>Bacteria</taxon>
        <taxon>Bacillati</taxon>
        <taxon>Actinomycetota</taxon>
        <taxon>Actinomycetes</taxon>
        <taxon>Kitasatosporales</taxon>
        <taxon>Streptomycetaceae</taxon>
        <taxon>Streptomyces</taxon>
    </lineage>
</organism>
<protein>
    <submittedName>
        <fullName evidence="2">Uncharacterized protein</fullName>
    </submittedName>
</protein>
<accession>A0ABY6I148</accession>
<dbReference type="RefSeq" id="WP_264241908.1">
    <property type="nucleotide sequence ID" value="NZ_CP107567.1"/>
</dbReference>
<feature type="region of interest" description="Disordered" evidence="1">
    <location>
        <begin position="1"/>
        <end position="48"/>
    </location>
</feature>
<keyword evidence="3" id="KW-1185">Reference proteome</keyword>